<evidence type="ECO:0000313" key="4">
    <source>
        <dbReference type="Proteomes" id="UP000199165"/>
    </source>
</evidence>
<feature type="domain" description="FAD dependent oxidoreductase" evidence="2">
    <location>
        <begin position="2"/>
        <end position="342"/>
    </location>
</feature>
<dbReference type="InterPro" id="IPR036188">
    <property type="entry name" value="FAD/NAD-bd_sf"/>
</dbReference>
<dbReference type="AlphaFoldDB" id="A0A1I7C3G9"/>
<evidence type="ECO:0000256" key="1">
    <source>
        <dbReference type="ARBA" id="ARBA00023002"/>
    </source>
</evidence>
<organism evidence="3 4">
    <name type="scientific">Actinopolyspora righensis</name>
    <dbReference type="NCBI Taxonomy" id="995060"/>
    <lineage>
        <taxon>Bacteria</taxon>
        <taxon>Bacillati</taxon>
        <taxon>Actinomycetota</taxon>
        <taxon>Actinomycetes</taxon>
        <taxon>Actinopolysporales</taxon>
        <taxon>Actinopolysporaceae</taxon>
        <taxon>Actinopolyspora</taxon>
        <taxon>Actinopolyspora alba group</taxon>
    </lineage>
</organism>
<dbReference type="STRING" id="995060.SAMN04487904_11423"/>
<evidence type="ECO:0000313" key="3">
    <source>
        <dbReference type="EMBL" id="SFT93928.1"/>
    </source>
</evidence>
<gene>
    <name evidence="3" type="ORF">SAMN04487904_11423</name>
</gene>
<name>A0A1I7C3G9_9ACTN</name>
<reference evidence="4" key="1">
    <citation type="submission" date="2016-10" db="EMBL/GenBank/DDBJ databases">
        <authorList>
            <person name="Varghese N."/>
            <person name="Submissions S."/>
        </authorList>
    </citation>
    <scope>NUCLEOTIDE SEQUENCE [LARGE SCALE GENOMIC DNA]</scope>
    <source>
        <strain evidence="4">DSM 45501</strain>
    </source>
</reference>
<dbReference type="PANTHER" id="PTHR13847">
    <property type="entry name" value="SARCOSINE DEHYDROGENASE-RELATED"/>
    <property type="match status" value="1"/>
</dbReference>
<sequence length="360" mass="38163">MRVLVIGAGAVGGCAALRLAEAGVEVTLLTQQEPADTLSAHSFGWVNAIDNKHTGYYELSVEALAAHERLAADTVDAPQWLFRKGNLHWGSDEASADAQRLVADRYHELGYQVEGKMPSEVLRDLEPGLSLENVVGPVHFYPNDRHVLGGLMLSAVLARARAAGVRVRSGERAEGVSGSSVRLRSGAEITADAVLCCAGRGNVDLIPDLPLLPPGVPERLTRGLLVRTTPVAEPVTRVIHAPGLSIRPHTGNRLVLHCHDLDRTLTEDPDADALAQRVLARLPHVLPGAAGARVENVFVGVRPMPSDGMSIIGPVPGNDGCYVIATHSGVSLGPVLGEIAAQEVLGTPHPLAEPFRPTRF</sequence>
<dbReference type="EMBL" id="FPAT01000014">
    <property type="protein sequence ID" value="SFT93928.1"/>
    <property type="molecule type" value="Genomic_DNA"/>
</dbReference>
<evidence type="ECO:0000259" key="2">
    <source>
        <dbReference type="Pfam" id="PF01266"/>
    </source>
</evidence>
<dbReference type="Proteomes" id="UP000199165">
    <property type="component" value="Unassembled WGS sequence"/>
</dbReference>
<dbReference type="OrthoDB" id="4775411at2"/>
<dbReference type="Pfam" id="PF01266">
    <property type="entry name" value="DAO"/>
    <property type="match status" value="1"/>
</dbReference>
<dbReference type="Gene3D" id="3.50.50.60">
    <property type="entry name" value="FAD/NAD(P)-binding domain"/>
    <property type="match status" value="1"/>
</dbReference>
<dbReference type="InterPro" id="IPR006076">
    <property type="entry name" value="FAD-dep_OxRdtase"/>
</dbReference>
<proteinExistence type="predicted"/>
<dbReference type="GO" id="GO:0016491">
    <property type="term" value="F:oxidoreductase activity"/>
    <property type="evidence" value="ECO:0007669"/>
    <property type="project" value="UniProtKB-KW"/>
</dbReference>
<protein>
    <submittedName>
        <fullName evidence="3">Glycine/D-amino acid oxidase</fullName>
    </submittedName>
</protein>
<dbReference type="PANTHER" id="PTHR13847:SF289">
    <property type="entry name" value="GLYCINE OXIDASE"/>
    <property type="match status" value="1"/>
</dbReference>
<dbReference type="Gene3D" id="3.30.9.10">
    <property type="entry name" value="D-Amino Acid Oxidase, subunit A, domain 2"/>
    <property type="match status" value="1"/>
</dbReference>
<dbReference type="SUPFAM" id="SSF51905">
    <property type="entry name" value="FAD/NAD(P)-binding domain"/>
    <property type="match status" value="1"/>
</dbReference>
<dbReference type="GO" id="GO:0005737">
    <property type="term" value="C:cytoplasm"/>
    <property type="evidence" value="ECO:0007669"/>
    <property type="project" value="TreeGrafter"/>
</dbReference>
<dbReference type="RefSeq" id="WP_092980915.1">
    <property type="nucleotide sequence ID" value="NZ_FPAT01000014.1"/>
</dbReference>
<accession>A0A1I7C3G9</accession>
<keyword evidence="4" id="KW-1185">Reference proteome</keyword>
<keyword evidence="1" id="KW-0560">Oxidoreductase</keyword>